<evidence type="ECO:0000256" key="2">
    <source>
        <dbReference type="SAM" id="SignalP"/>
    </source>
</evidence>
<accession>A0ABN3VTF8</accession>
<dbReference type="PROSITE" id="PS51257">
    <property type="entry name" value="PROKAR_LIPOPROTEIN"/>
    <property type="match status" value="1"/>
</dbReference>
<sequence length="186" mass="19084">MRLRTRGALAALPLALMLTVTGCGSDDGGGTTVASAGGAKKDGGGSAAASLSPDEMGLKFAQCMRENGVDMDDPEPGKGVRLVIGKDKSVDRATVQKAMEACREYDPMANGSAKPDPEAEERGRRFAACMRENGVEEFPDPAPGQRGVRIDGKIGDDPDFAKAQENCQDIFSGGPAGPAGPATGGQ</sequence>
<evidence type="ECO:0000256" key="1">
    <source>
        <dbReference type="SAM" id="MobiDB-lite"/>
    </source>
</evidence>
<evidence type="ECO:0000313" key="4">
    <source>
        <dbReference type="Proteomes" id="UP001500831"/>
    </source>
</evidence>
<reference evidence="3 4" key="1">
    <citation type="journal article" date="2019" name="Int. J. Syst. Evol. Microbiol.">
        <title>The Global Catalogue of Microorganisms (GCM) 10K type strain sequencing project: providing services to taxonomists for standard genome sequencing and annotation.</title>
        <authorList>
            <consortium name="The Broad Institute Genomics Platform"/>
            <consortium name="The Broad Institute Genome Sequencing Center for Infectious Disease"/>
            <person name="Wu L."/>
            <person name="Ma J."/>
        </authorList>
    </citation>
    <scope>NUCLEOTIDE SEQUENCE [LARGE SCALE GENOMIC DNA]</scope>
    <source>
        <strain evidence="3 4">JCM 6242</strain>
    </source>
</reference>
<protein>
    <recommendedName>
        <fullName evidence="5">Secreted protein</fullName>
    </recommendedName>
</protein>
<feature type="chain" id="PRO_5046805588" description="Secreted protein" evidence="2">
    <location>
        <begin position="26"/>
        <end position="186"/>
    </location>
</feature>
<name>A0ABN3VTF8_9ACTN</name>
<gene>
    <name evidence="3" type="ORF">GCM10010517_07690</name>
</gene>
<evidence type="ECO:0008006" key="5">
    <source>
        <dbReference type="Google" id="ProtNLM"/>
    </source>
</evidence>
<dbReference type="Proteomes" id="UP001500831">
    <property type="component" value="Unassembled WGS sequence"/>
</dbReference>
<dbReference type="RefSeq" id="WP_344967879.1">
    <property type="nucleotide sequence ID" value="NZ_BAAAVI010000004.1"/>
</dbReference>
<keyword evidence="2" id="KW-0732">Signal</keyword>
<proteinExistence type="predicted"/>
<dbReference type="EMBL" id="BAAAVI010000004">
    <property type="protein sequence ID" value="GAA2850237.1"/>
    <property type="molecule type" value="Genomic_DNA"/>
</dbReference>
<organism evidence="3 4">
    <name type="scientific">Streptosporangium fragile</name>
    <dbReference type="NCBI Taxonomy" id="46186"/>
    <lineage>
        <taxon>Bacteria</taxon>
        <taxon>Bacillati</taxon>
        <taxon>Actinomycetota</taxon>
        <taxon>Actinomycetes</taxon>
        <taxon>Streptosporangiales</taxon>
        <taxon>Streptosporangiaceae</taxon>
        <taxon>Streptosporangium</taxon>
    </lineage>
</organism>
<feature type="compositionally biased region" description="Basic and acidic residues" evidence="1">
    <location>
        <begin position="148"/>
        <end position="162"/>
    </location>
</feature>
<evidence type="ECO:0000313" key="3">
    <source>
        <dbReference type="EMBL" id="GAA2850237.1"/>
    </source>
</evidence>
<feature type="compositionally biased region" description="Gly residues" evidence="1">
    <location>
        <begin position="174"/>
        <end position="186"/>
    </location>
</feature>
<feature type="signal peptide" evidence="2">
    <location>
        <begin position="1"/>
        <end position="25"/>
    </location>
</feature>
<feature type="region of interest" description="Disordered" evidence="1">
    <location>
        <begin position="134"/>
        <end position="186"/>
    </location>
</feature>
<comment type="caution">
    <text evidence="3">The sequence shown here is derived from an EMBL/GenBank/DDBJ whole genome shotgun (WGS) entry which is preliminary data.</text>
</comment>
<keyword evidence="4" id="KW-1185">Reference proteome</keyword>